<dbReference type="Pfam" id="PF13456">
    <property type="entry name" value="RVT_3"/>
    <property type="match status" value="1"/>
</dbReference>
<reference evidence="2" key="1">
    <citation type="journal article" date="2022" name="Plant J.">
        <title>Strategies of tolerance reflected in two North American maple genomes.</title>
        <authorList>
            <person name="McEvoy S.L."/>
            <person name="Sezen U.U."/>
            <person name="Trouern-Trend A."/>
            <person name="McMahon S.M."/>
            <person name="Schaberg P.G."/>
            <person name="Yang J."/>
            <person name="Wegrzyn J.L."/>
            <person name="Swenson N.G."/>
        </authorList>
    </citation>
    <scope>NUCLEOTIDE SEQUENCE</scope>
    <source>
        <strain evidence="2">NS2018</strain>
    </source>
</reference>
<dbReference type="Gene3D" id="3.30.420.10">
    <property type="entry name" value="Ribonuclease H-like superfamily/Ribonuclease H"/>
    <property type="match status" value="1"/>
</dbReference>
<sequence length="185" mass="19540">MRKAHAPDSISDLLLNVADRCSVLKPPKVVRTGIGVWNPPPFGALFFNVDGSARGNPGNAGIGGVLCDHSGKVLGSFSRNIGIVDAITAELSAIHQACVLCANSLGLIGKRITILSDSKVAVLWVNSASFGSLKFVNLIYDIRSLLSLLDGTEIIFNPRNSNSLVDSLAKKGSNEDGDLLLWEVA</sequence>
<comment type="caution">
    <text evidence="2">The sequence shown here is derived from an EMBL/GenBank/DDBJ whole genome shotgun (WGS) entry which is preliminary data.</text>
</comment>
<dbReference type="Proteomes" id="UP001168877">
    <property type="component" value="Unassembled WGS sequence"/>
</dbReference>
<keyword evidence="3" id="KW-1185">Reference proteome</keyword>
<dbReference type="InterPro" id="IPR012337">
    <property type="entry name" value="RNaseH-like_sf"/>
</dbReference>
<dbReference type="AlphaFoldDB" id="A0AA39SSQ7"/>
<dbReference type="CDD" id="cd06222">
    <property type="entry name" value="RNase_H_like"/>
    <property type="match status" value="1"/>
</dbReference>
<dbReference type="GO" id="GO:0004523">
    <property type="term" value="F:RNA-DNA hybrid ribonuclease activity"/>
    <property type="evidence" value="ECO:0007669"/>
    <property type="project" value="InterPro"/>
</dbReference>
<evidence type="ECO:0000313" key="3">
    <source>
        <dbReference type="Proteomes" id="UP001168877"/>
    </source>
</evidence>
<name>A0AA39SSQ7_ACESA</name>
<dbReference type="InterPro" id="IPR002156">
    <property type="entry name" value="RNaseH_domain"/>
</dbReference>
<dbReference type="InterPro" id="IPR053151">
    <property type="entry name" value="RNase_H-like"/>
</dbReference>
<dbReference type="SUPFAM" id="SSF53098">
    <property type="entry name" value="Ribonuclease H-like"/>
    <property type="match status" value="1"/>
</dbReference>
<evidence type="ECO:0000313" key="2">
    <source>
        <dbReference type="EMBL" id="KAK0599287.1"/>
    </source>
</evidence>
<reference evidence="2" key="2">
    <citation type="submission" date="2023-06" db="EMBL/GenBank/DDBJ databases">
        <authorList>
            <person name="Swenson N.G."/>
            <person name="Wegrzyn J.L."/>
            <person name="Mcevoy S.L."/>
        </authorList>
    </citation>
    <scope>NUCLEOTIDE SEQUENCE</scope>
    <source>
        <strain evidence="2">NS2018</strain>
        <tissue evidence="2">Leaf</tissue>
    </source>
</reference>
<feature type="domain" description="RNase H type-1" evidence="1">
    <location>
        <begin position="41"/>
        <end position="174"/>
    </location>
</feature>
<protein>
    <recommendedName>
        <fullName evidence="1">RNase H type-1 domain-containing protein</fullName>
    </recommendedName>
</protein>
<evidence type="ECO:0000259" key="1">
    <source>
        <dbReference type="PROSITE" id="PS50879"/>
    </source>
</evidence>
<organism evidence="2 3">
    <name type="scientific">Acer saccharum</name>
    <name type="common">Sugar maple</name>
    <dbReference type="NCBI Taxonomy" id="4024"/>
    <lineage>
        <taxon>Eukaryota</taxon>
        <taxon>Viridiplantae</taxon>
        <taxon>Streptophyta</taxon>
        <taxon>Embryophyta</taxon>
        <taxon>Tracheophyta</taxon>
        <taxon>Spermatophyta</taxon>
        <taxon>Magnoliopsida</taxon>
        <taxon>eudicotyledons</taxon>
        <taxon>Gunneridae</taxon>
        <taxon>Pentapetalae</taxon>
        <taxon>rosids</taxon>
        <taxon>malvids</taxon>
        <taxon>Sapindales</taxon>
        <taxon>Sapindaceae</taxon>
        <taxon>Hippocastanoideae</taxon>
        <taxon>Acereae</taxon>
        <taxon>Acer</taxon>
    </lineage>
</organism>
<accession>A0AA39SSQ7</accession>
<dbReference type="InterPro" id="IPR044730">
    <property type="entry name" value="RNase_H-like_dom_plant"/>
</dbReference>
<dbReference type="PROSITE" id="PS50879">
    <property type="entry name" value="RNASE_H_1"/>
    <property type="match status" value="1"/>
</dbReference>
<dbReference type="PANTHER" id="PTHR47723">
    <property type="entry name" value="OS05G0353850 PROTEIN"/>
    <property type="match status" value="1"/>
</dbReference>
<gene>
    <name evidence="2" type="ORF">LWI29_003985</name>
</gene>
<dbReference type="EMBL" id="JAUESC010000003">
    <property type="protein sequence ID" value="KAK0599287.1"/>
    <property type="molecule type" value="Genomic_DNA"/>
</dbReference>
<dbReference type="InterPro" id="IPR036397">
    <property type="entry name" value="RNaseH_sf"/>
</dbReference>
<proteinExistence type="predicted"/>
<dbReference type="PANTHER" id="PTHR47723:SF22">
    <property type="entry name" value="RNASE H TYPE-1 DOMAIN-CONTAINING PROTEIN"/>
    <property type="match status" value="1"/>
</dbReference>
<dbReference type="GO" id="GO:0003676">
    <property type="term" value="F:nucleic acid binding"/>
    <property type="evidence" value="ECO:0007669"/>
    <property type="project" value="InterPro"/>
</dbReference>